<protein>
    <submittedName>
        <fullName evidence="2">Uncharacterized protein</fullName>
    </submittedName>
</protein>
<feature type="compositionally biased region" description="Basic and acidic residues" evidence="1">
    <location>
        <begin position="811"/>
        <end position="877"/>
    </location>
</feature>
<feature type="compositionally biased region" description="Basic and acidic residues" evidence="1">
    <location>
        <begin position="172"/>
        <end position="182"/>
    </location>
</feature>
<feature type="compositionally biased region" description="Polar residues" evidence="1">
    <location>
        <begin position="551"/>
        <end position="567"/>
    </location>
</feature>
<feature type="compositionally biased region" description="Basic and acidic residues" evidence="1">
    <location>
        <begin position="7"/>
        <end position="48"/>
    </location>
</feature>
<comment type="caution">
    <text evidence="2">The sequence shown here is derived from an EMBL/GenBank/DDBJ whole genome shotgun (WGS) entry which is preliminary data.</text>
</comment>
<dbReference type="EMBL" id="JAHIBW010000031">
    <property type="protein sequence ID" value="KAG7295164.1"/>
    <property type="molecule type" value="Genomic_DNA"/>
</dbReference>
<organism evidence="2 3">
    <name type="scientific">Plutella xylostella</name>
    <name type="common">Diamondback moth</name>
    <name type="synonym">Plutella maculipennis</name>
    <dbReference type="NCBI Taxonomy" id="51655"/>
    <lineage>
        <taxon>Eukaryota</taxon>
        <taxon>Metazoa</taxon>
        <taxon>Ecdysozoa</taxon>
        <taxon>Arthropoda</taxon>
        <taxon>Hexapoda</taxon>
        <taxon>Insecta</taxon>
        <taxon>Pterygota</taxon>
        <taxon>Neoptera</taxon>
        <taxon>Endopterygota</taxon>
        <taxon>Lepidoptera</taxon>
        <taxon>Glossata</taxon>
        <taxon>Ditrysia</taxon>
        <taxon>Yponomeutoidea</taxon>
        <taxon>Plutellidae</taxon>
        <taxon>Plutella</taxon>
    </lineage>
</organism>
<feature type="compositionally biased region" description="Basic and acidic residues" evidence="1">
    <location>
        <begin position="568"/>
        <end position="632"/>
    </location>
</feature>
<feature type="compositionally biased region" description="Low complexity" evidence="1">
    <location>
        <begin position="118"/>
        <end position="139"/>
    </location>
</feature>
<gene>
    <name evidence="2" type="ORF">JYU34_022133</name>
</gene>
<feature type="compositionally biased region" description="Basic residues" evidence="1">
    <location>
        <begin position="267"/>
        <end position="279"/>
    </location>
</feature>
<feature type="region of interest" description="Disordered" evidence="1">
    <location>
        <begin position="805"/>
        <end position="881"/>
    </location>
</feature>
<evidence type="ECO:0000313" key="2">
    <source>
        <dbReference type="EMBL" id="KAG7295164.1"/>
    </source>
</evidence>
<evidence type="ECO:0000256" key="1">
    <source>
        <dbReference type="SAM" id="MobiDB-lite"/>
    </source>
</evidence>
<keyword evidence="3" id="KW-1185">Reference proteome</keyword>
<sequence>MDIMGRGPEKRDFRDARDEFNKMDDRRPMENKRDFEPEPKRQEFKLGIRNDLFNPDLGAKKEEFVRKETFGGDGRGDGFGRRDEMQRDMGRDNDGGRRMSPGRRISPPRRMSPRRVSPRQPSPGRRMSPSRRPISPGRRISPDRRISPGRRLSPGRKVSPRRSPQRYSPSRLYEKPEFEPRPAVKQVRPAYEPGPAPSQYSGGYRGSITENVQYPVPKRTSPWVEGNGNSYKKPEDDRREFTRPFDRPGEKRSRSPVHRDRSPIGFRAKRHSPSPRSPRRSWAQEKRNSPDMLDAPPPPAWHGKSDTFNRPKVPERFEKEEKRPAVWERRPDKPDHHSSRFDDYRKDGPSRSDHRKEDTSDVWKSRDVPKYRPEDDLKRREELRSKDFDREPFRRRDDKEDRDSFFKRTVDRKDFDPKDRHDDRRPDDYRKEEFRKPDFKDARRQNSPPRFQDRRVPSLAKEQRDRAAEKIADRICSKHKVSDSRVYEELKVTLSMKVFSNFGSRTVATNDIVEWFIQRYNEAEQSEMLADVVESLPKGRSLKRPGEEMPENSQKINRPSPSNVTNAENRKDSPKLEKQIKEEKIKVKKEQQKISVKKEVQTPAKEGRSQKEKKRIEVKKTTEKDVKKEPSRAVRKSARLAPKKEKPREKEREYELSPCLRDALEGELQEVMKEALSVLPENARSEAERVAIEKLKTETFDTLKSVIAMNVSERILNVPRKLYAKITALSPMPPAWLTSFLSRYECRSCEFVHAGARKTFIVRLKSYSAFDKVCALDMRKSRGVSLSVVPMCNFIRKPEEVKVKVTKSKVKKETSTNDDGETKSKESTEAKTVDVKEENIKKEKVDEDDKESKMDKDDKMTIKKEDKNGTETKEAKNGIDTVENASLTDKLDMSDMSSLLNDGVVLDECLGSDDE</sequence>
<feature type="compositionally biased region" description="Low complexity" evidence="1">
    <location>
        <begin position="98"/>
        <end position="110"/>
    </location>
</feature>
<feature type="region of interest" description="Disordered" evidence="1">
    <location>
        <begin position="1"/>
        <end position="470"/>
    </location>
</feature>
<name>A0ABQ7PQK2_PLUXY</name>
<feature type="compositionally biased region" description="Basic and acidic residues" evidence="1">
    <location>
        <begin position="303"/>
        <end position="444"/>
    </location>
</feature>
<proteinExistence type="predicted"/>
<dbReference type="Proteomes" id="UP000823941">
    <property type="component" value="Chromosome 31"/>
</dbReference>
<feature type="compositionally biased region" description="Basic and acidic residues" evidence="1">
    <location>
        <begin position="642"/>
        <end position="654"/>
    </location>
</feature>
<feature type="compositionally biased region" description="Basic and acidic residues" evidence="1">
    <location>
        <begin position="58"/>
        <end position="97"/>
    </location>
</feature>
<feature type="compositionally biased region" description="Basic and acidic residues" evidence="1">
    <location>
        <begin position="232"/>
        <end position="262"/>
    </location>
</feature>
<feature type="compositionally biased region" description="Basic and acidic residues" evidence="1">
    <location>
        <begin position="451"/>
        <end position="470"/>
    </location>
</feature>
<reference evidence="2 3" key="1">
    <citation type="submission" date="2021-06" db="EMBL/GenBank/DDBJ databases">
        <title>A haploid diamondback moth (Plutella xylostella L.) genome assembly resolves 31 chromosomes and identifies a diamide resistance mutation.</title>
        <authorList>
            <person name="Ward C.M."/>
            <person name="Perry K.D."/>
            <person name="Baker G."/>
            <person name="Powis K."/>
            <person name="Heckel D.G."/>
            <person name="Baxter S.W."/>
        </authorList>
    </citation>
    <scope>NUCLEOTIDE SEQUENCE [LARGE SCALE GENOMIC DNA]</scope>
    <source>
        <strain evidence="2 3">LV</strain>
        <tissue evidence="2">Single pupa</tissue>
    </source>
</reference>
<feature type="region of interest" description="Disordered" evidence="1">
    <location>
        <begin position="536"/>
        <end position="654"/>
    </location>
</feature>
<evidence type="ECO:0000313" key="3">
    <source>
        <dbReference type="Proteomes" id="UP000823941"/>
    </source>
</evidence>
<accession>A0ABQ7PQK2</accession>